<dbReference type="KEGG" id="ovb:NB640_01490"/>
<name>A0A9E9LX77_9BURK</name>
<dbReference type="AlphaFoldDB" id="A0A9E9LX77"/>
<dbReference type="Proteomes" id="UP001156215">
    <property type="component" value="Chromosome"/>
</dbReference>
<reference evidence="1" key="1">
    <citation type="journal article" date="2022" name="Front. Microbiol.">
        <title>New perspectives on an old grouping: The genomic and phenotypic variability of Oxalobacter formigenes and the implications for calcium oxalate stone prevention.</title>
        <authorList>
            <person name="Chmiel J.A."/>
            <person name="Carr C."/>
            <person name="Stuivenberg G.A."/>
            <person name="Venema R."/>
            <person name="Chanyi R.M."/>
            <person name="Al K.F."/>
            <person name="Giguere D."/>
            <person name="Say H."/>
            <person name="Akouris P.P."/>
            <person name="Dominguez Romero S.A."/>
            <person name="Kwong A."/>
            <person name="Tai V."/>
            <person name="Koval S.F."/>
            <person name="Razvi H."/>
            <person name="Bjazevic J."/>
            <person name="Burton J.P."/>
        </authorList>
    </citation>
    <scope>NUCLEOTIDE SEQUENCE</scope>
    <source>
        <strain evidence="1">WoOx3</strain>
    </source>
</reference>
<sequence>MTQPDTSFFDAVENLRQELYLIKQQLHFFAGLTIHEHAQPLTIDPETFSVTMSRLAEQVEAAIINTEALKAYKDS</sequence>
<organism evidence="1 2">
    <name type="scientific">Oxalobacter vibrioformis</name>
    <dbReference type="NCBI Taxonomy" id="933080"/>
    <lineage>
        <taxon>Bacteria</taxon>
        <taxon>Pseudomonadati</taxon>
        <taxon>Pseudomonadota</taxon>
        <taxon>Betaproteobacteria</taxon>
        <taxon>Burkholderiales</taxon>
        <taxon>Oxalobacteraceae</taxon>
        <taxon>Oxalobacter</taxon>
    </lineage>
</organism>
<evidence type="ECO:0000313" key="1">
    <source>
        <dbReference type="EMBL" id="WAW10367.1"/>
    </source>
</evidence>
<protein>
    <submittedName>
        <fullName evidence="1">Uncharacterized protein</fullName>
    </submittedName>
</protein>
<dbReference type="RefSeq" id="WP_269309379.1">
    <property type="nucleotide sequence ID" value="NZ_CP098242.1"/>
</dbReference>
<proteinExistence type="predicted"/>
<keyword evidence="2" id="KW-1185">Reference proteome</keyword>
<accession>A0A9E9LX77</accession>
<dbReference type="EMBL" id="CP098242">
    <property type="protein sequence ID" value="WAW10367.1"/>
    <property type="molecule type" value="Genomic_DNA"/>
</dbReference>
<evidence type="ECO:0000313" key="2">
    <source>
        <dbReference type="Proteomes" id="UP001156215"/>
    </source>
</evidence>
<gene>
    <name evidence="1" type="ORF">NB640_01490</name>
</gene>